<dbReference type="GO" id="GO:0005634">
    <property type="term" value="C:nucleus"/>
    <property type="evidence" value="ECO:0007669"/>
    <property type="project" value="TreeGrafter"/>
</dbReference>
<protein>
    <recommendedName>
        <fullName evidence="3 11">NEDD8-activating enzyme E1 catalytic subunit</fullName>
        <ecNumber evidence="8 11">6.2.1.64</ecNumber>
    </recommendedName>
</protein>
<dbReference type="FunFam" id="3.50.50.80:FF:000002">
    <property type="entry name" value="SUMO-activating enzyme subunit 2"/>
    <property type="match status" value="1"/>
</dbReference>
<comment type="pathway">
    <text evidence="1 11">Protein modification; protein neddylation.</text>
</comment>
<evidence type="ECO:0000259" key="12">
    <source>
        <dbReference type="SMART" id="SM01181"/>
    </source>
</evidence>
<dbReference type="SUPFAM" id="SSF69572">
    <property type="entry name" value="Activating enzymes of the ubiquitin-like proteins"/>
    <property type="match status" value="1"/>
</dbReference>
<feature type="domain" description="E2 binding" evidence="12">
    <location>
        <begin position="320"/>
        <end position="403"/>
    </location>
</feature>
<dbReference type="FunFam" id="1.10.10.520:FF:000001">
    <property type="entry name" value="NEDD8-activating enzyme E1 catalytic subunit"/>
    <property type="match status" value="1"/>
</dbReference>
<gene>
    <name evidence="13" type="ORF">CANCADRAFT_56359</name>
</gene>
<evidence type="ECO:0000313" key="13">
    <source>
        <dbReference type="EMBL" id="ODV92791.1"/>
    </source>
</evidence>
<proteinExistence type="inferred from homology"/>
<dbReference type="CDD" id="cd01488">
    <property type="entry name" value="Uba3_RUB"/>
    <property type="match status" value="1"/>
</dbReference>
<keyword evidence="5 11" id="KW-0547">Nucleotide-binding</keyword>
<dbReference type="PANTHER" id="PTHR10953:SF6">
    <property type="entry name" value="NEDD8-ACTIVATING ENZYME E1 CATALYTIC SUBUNIT"/>
    <property type="match status" value="1"/>
</dbReference>
<evidence type="ECO:0000256" key="2">
    <source>
        <dbReference type="ARBA" id="ARBA00006310"/>
    </source>
</evidence>
<dbReference type="GO" id="GO:0005524">
    <property type="term" value="F:ATP binding"/>
    <property type="evidence" value="ECO:0007669"/>
    <property type="project" value="UniProtKB-UniRule"/>
</dbReference>
<dbReference type="InterPro" id="IPR045886">
    <property type="entry name" value="ThiF/MoeB/HesA"/>
</dbReference>
<dbReference type="SMART" id="SM01181">
    <property type="entry name" value="E2_bind"/>
    <property type="match status" value="1"/>
</dbReference>
<accession>A0A1E4TM17</accession>
<dbReference type="PANTHER" id="PTHR10953">
    <property type="entry name" value="UBIQUITIN-ACTIVATING ENZYME E1"/>
    <property type="match status" value="1"/>
</dbReference>
<organism evidence="13 14">
    <name type="scientific">Tortispora caseinolytica NRRL Y-17796</name>
    <dbReference type="NCBI Taxonomy" id="767744"/>
    <lineage>
        <taxon>Eukaryota</taxon>
        <taxon>Fungi</taxon>
        <taxon>Dikarya</taxon>
        <taxon>Ascomycota</taxon>
        <taxon>Saccharomycotina</taxon>
        <taxon>Trigonopsidomycetes</taxon>
        <taxon>Trigonopsidales</taxon>
        <taxon>Trigonopsidaceae</taxon>
        <taxon>Tortispora</taxon>
    </lineage>
</organism>
<evidence type="ECO:0000256" key="5">
    <source>
        <dbReference type="ARBA" id="ARBA00022741"/>
    </source>
</evidence>
<name>A0A1E4TM17_9ASCO</name>
<dbReference type="Gene3D" id="3.10.290.20">
    <property type="entry name" value="Ubiquitin-like 2 activating enzyme e1b. Chain: B, domain 3"/>
    <property type="match status" value="1"/>
</dbReference>
<keyword evidence="6 11" id="KW-0833">Ubl conjugation pathway</keyword>
<dbReference type="AlphaFoldDB" id="A0A1E4TM17"/>
<evidence type="ECO:0000256" key="4">
    <source>
        <dbReference type="ARBA" id="ARBA00022598"/>
    </source>
</evidence>
<dbReference type="OrthoDB" id="10255449at2759"/>
<evidence type="ECO:0000256" key="11">
    <source>
        <dbReference type="RuleBase" id="RU368009"/>
    </source>
</evidence>
<keyword evidence="14" id="KW-1185">Reference proteome</keyword>
<dbReference type="InterPro" id="IPR033127">
    <property type="entry name" value="UBQ-activ_enz_E1_Cys_AS"/>
</dbReference>
<dbReference type="EC" id="6.2.1.64" evidence="8 11"/>
<comment type="function">
    <text evidence="11">Catalytic subunit of the dimeric E1 enzyme, which activates NEDD8.</text>
</comment>
<dbReference type="InterPro" id="IPR035985">
    <property type="entry name" value="Ubiquitin-activating_enz"/>
</dbReference>
<keyword evidence="7 11" id="KW-0067">ATP-binding</keyword>
<sequence length="403" mass="44587">MISRGPFTPAEFDEKDAESTLASFRVLVIGAGGLGCEMIKNLAVSGFKHIHVIDMDKIDLSNLNRQFLFALEDVGKPKAVVAANAVMARVPGVNITPHFCKIQDFDLAFYKQFQIVVCGLDSIDARRWINFTLYQLVDPDDPASIIPMVDGGTEGFKGQTRVILPSLSACYECSLDLLGPKKTYPICTIANTPRLPEHCIEWAYILEWPKHHPYPIDTDNIDHLNWVYQTALVRARENNIPGVTHSLTVGVVKNVIPAVASTNAVIAAACCNEAFKLATACNPVLDNYMMYMGESDVYAHSFELERRTDCPVCGSTSMTLTVGAETTLNEFIDTLRERADTNVSKPSLRTAAKNLYLQAPPQLEEATRPHLELKLSSLIEENDEIIVTDPNIPLALKISIRYS</sequence>
<dbReference type="FunFam" id="3.10.290.20:FF:000003">
    <property type="entry name" value="Ubiquitin-activating enzyme E1 C"/>
    <property type="match status" value="1"/>
</dbReference>
<dbReference type="GO" id="GO:0045116">
    <property type="term" value="P:protein neddylation"/>
    <property type="evidence" value="ECO:0007669"/>
    <property type="project" value="UniProtKB-UniRule"/>
</dbReference>
<dbReference type="Gene3D" id="3.40.50.720">
    <property type="entry name" value="NAD(P)-binding Rossmann-like Domain"/>
    <property type="match status" value="1"/>
</dbReference>
<dbReference type="InterPro" id="IPR030468">
    <property type="entry name" value="Uba3_N"/>
</dbReference>
<dbReference type="Gene3D" id="1.10.10.520">
    <property type="entry name" value="Ubiquitin activating enzymes (Uba3). Chain: B, domain 2"/>
    <property type="match status" value="1"/>
</dbReference>
<evidence type="ECO:0000256" key="1">
    <source>
        <dbReference type="ARBA" id="ARBA00005032"/>
    </source>
</evidence>
<dbReference type="PROSITE" id="PS00865">
    <property type="entry name" value="UBIQUITIN_ACTIVAT_2"/>
    <property type="match status" value="1"/>
</dbReference>
<evidence type="ECO:0000313" key="14">
    <source>
        <dbReference type="Proteomes" id="UP000095023"/>
    </source>
</evidence>
<feature type="active site" description="Glycyl thioester intermediate" evidence="10">
    <location>
        <position position="187"/>
    </location>
</feature>
<evidence type="ECO:0000256" key="9">
    <source>
        <dbReference type="ARBA" id="ARBA00024626"/>
    </source>
</evidence>
<evidence type="ECO:0000256" key="6">
    <source>
        <dbReference type="ARBA" id="ARBA00022786"/>
    </source>
</evidence>
<reference evidence="14" key="1">
    <citation type="submission" date="2016-02" db="EMBL/GenBank/DDBJ databases">
        <title>Comparative genomics of biotechnologically important yeasts.</title>
        <authorList>
            <consortium name="DOE Joint Genome Institute"/>
            <person name="Riley R."/>
            <person name="Haridas S."/>
            <person name="Wolfe K.H."/>
            <person name="Lopes M.R."/>
            <person name="Hittinger C.T."/>
            <person name="Goker M."/>
            <person name="Salamov A."/>
            <person name="Wisecaver J."/>
            <person name="Long T.M."/>
            <person name="Aerts A.L."/>
            <person name="Barry K."/>
            <person name="Choi C."/>
            <person name="Clum A."/>
            <person name="Coughlan A.Y."/>
            <person name="Deshpande S."/>
            <person name="Douglass A.P."/>
            <person name="Hanson S.J."/>
            <person name="Klenk H.-P."/>
            <person name="Labutti K."/>
            <person name="Lapidus A."/>
            <person name="Lindquist E."/>
            <person name="Lipzen A."/>
            <person name="Meier-Kolthoff J.P."/>
            <person name="Ohm R.A."/>
            <person name="Otillar R.P."/>
            <person name="Pangilinan J."/>
            <person name="Peng Y."/>
            <person name="Rokas A."/>
            <person name="Rosa C.A."/>
            <person name="Scheuner C."/>
            <person name="Sibirny A.A."/>
            <person name="Slot J.C."/>
            <person name="Stielow J.B."/>
            <person name="Sun H."/>
            <person name="Kurtzman C.P."/>
            <person name="Blackwell M."/>
            <person name="Jeffries T.W."/>
            <person name="Grigoriev I.V."/>
        </authorList>
    </citation>
    <scope>NUCLEOTIDE SEQUENCE [LARGE SCALE GENOMIC DNA]</scope>
    <source>
        <strain evidence="14">NRRL Y-17796</strain>
    </source>
</reference>
<comment type="catalytic activity">
    <reaction evidence="9 11">
        <text>ATP + [NEDD8 protein] + [E1 NEDD8-activating enzyme]-L-cysteine = AMP + diphosphate + [E1 NEDD8-activating enzyme]-S-[NEDD8 protein]-yl-L-cysteine.</text>
        <dbReference type="EC" id="6.2.1.64"/>
    </reaction>
</comment>
<keyword evidence="4 11" id="KW-0436">Ligase</keyword>
<evidence type="ECO:0000256" key="8">
    <source>
        <dbReference type="ARBA" id="ARBA00023624"/>
    </source>
</evidence>
<dbReference type="Pfam" id="PF08825">
    <property type="entry name" value="E2_bind"/>
    <property type="match status" value="1"/>
</dbReference>
<dbReference type="InterPro" id="IPR000594">
    <property type="entry name" value="ThiF_NAD_FAD-bd"/>
</dbReference>
<dbReference type="InterPro" id="IPR023318">
    <property type="entry name" value="Ub_act_enz_dom_a_sf"/>
</dbReference>
<evidence type="ECO:0000256" key="7">
    <source>
        <dbReference type="ARBA" id="ARBA00022840"/>
    </source>
</evidence>
<dbReference type="GO" id="GO:0005737">
    <property type="term" value="C:cytoplasm"/>
    <property type="evidence" value="ECO:0007669"/>
    <property type="project" value="TreeGrafter"/>
</dbReference>
<evidence type="ECO:0000256" key="3">
    <source>
        <dbReference type="ARBA" id="ARBA00015203"/>
    </source>
</evidence>
<dbReference type="UniPathway" id="UPA00885"/>
<dbReference type="InterPro" id="IPR014929">
    <property type="entry name" value="E2-binding"/>
</dbReference>
<dbReference type="EMBL" id="KV453841">
    <property type="protein sequence ID" value="ODV92791.1"/>
    <property type="molecule type" value="Genomic_DNA"/>
</dbReference>
<dbReference type="GO" id="GO:0019781">
    <property type="term" value="F:NEDD8 activating enzyme activity"/>
    <property type="evidence" value="ECO:0007669"/>
    <property type="project" value="UniProtKB-UniRule"/>
</dbReference>
<dbReference type="Pfam" id="PF00899">
    <property type="entry name" value="ThiF"/>
    <property type="match status" value="1"/>
</dbReference>
<evidence type="ECO:0000256" key="10">
    <source>
        <dbReference type="PROSITE-ProRule" id="PRU10132"/>
    </source>
</evidence>
<comment type="similarity">
    <text evidence="2 11">Belongs to the ubiquitin-activating E1 family. UBA3 subfamily.</text>
</comment>
<dbReference type="Proteomes" id="UP000095023">
    <property type="component" value="Unassembled WGS sequence"/>
</dbReference>